<dbReference type="HOGENOM" id="CLU_2124151_0_0_1"/>
<dbReference type="EnsemblMetazoa" id="SMAR002056-RA">
    <property type="protein sequence ID" value="SMAR002056-PA"/>
    <property type="gene ID" value="SMAR002056"/>
</dbReference>
<dbReference type="AlphaFoldDB" id="T1IM62"/>
<name>T1IM62_STRMM</name>
<evidence type="ECO:0000313" key="1">
    <source>
        <dbReference type="EnsemblMetazoa" id="SMAR002056-PA"/>
    </source>
</evidence>
<evidence type="ECO:0000313" key="2">
    <source>
        <dbReference type="Proteomes" id="UP000014500"/>
    </source>
</evidence>
<reference evidence="2" key="1">
    <citation type="submission" date="2011-05" db="EMBL/GenBank/DDBJ databases">
        <authorList>
            <person name="Richards S.R."/>
            <person name="Qu J."/>
            <person name="Jiang H."/>
            <person name="Jhangiani S.N."/>
            <person name="Agravi P."/>
            <person name="Goodspeed R."/>
            <person name="Gross S."/>
            <person name="Mandapat C."/>
            <person name="Jackson L."/>
            <person name="Mathew T."/>
            <person name="Pu L."/>
            <person name="Thornton R."/>
            <person name="Saada N."/>
            <person name="Wilczek-Boney K.B."/>
            <person name="Lee S."/>
            <person name="Kovar C."/>
            <person name="Wu Y."/>
            <person name="Scherer S.E."/>
            <person name="Worley K.C."/>
            <person name="Muzny D.M."/>
            <person name="Gibbs R."/>
        </authorList>
    </citation>
    <scope>NUCLEOTIDE SEQUENCE</scope>
    <source>
        <strain evidence="2">Brora</strain>
    </source>
</reference>
<dbReference type="EMBL" id="JH430971">
    <property type="status" value="NOT_ANNOTATED_CDS"/>
    <property type="molecule type" value="Genomic_DNA"/>
</dbReference>
<protein>
    <submittedName>
        <fullName evidence="1">Uncharacterized protein</fullName>
    </submittedName>
</protein>
<organism evidence="1 2">
    <name type="scientific">Strigamia maritima</name>
    <name type="common">European centipede</name>
    <name type="synonym">Geophilus maritimus</name>
    <dbReference type="NCBI Taxonomy" id="126957"/>
    <lineage>
        <taxon>Eukaryota</taxon>
        <taxon>Metazoa</taxon>
        <taxon>Ecdysozoa</taxon>
        <taxon>Arthropoda</taxon>
        <taxon>Myriapoda</taxon>
        <taxon>Chilopoda</taxon>
        <taxon>Pleurostigmophora</taxon>
        <taxon>Geophilomorpha</taxon>
        <taxon>Linotaeniidae</taxon>
        <taxon>Strigamia</taxon>
    </lineage>
</organism>
<dbReference type="Proteomes" id="UP000014500">
    <property type="component" value="Unassembled WGS sequence"/>
</dbReference>
<keyword evidence="2" id="KW-1185">Reference proteome</keyword>
<sequence length="114" mass="13343">MLQQRVQLQEYQRQICILQRQLQTCMASLAYKAHEISFETRSEERRSNRTLIVPPLAELLPLQLDPFVDASPPNRIARCRRTSSTSVCATASRFLNEWPEEERGVRTREKEPRS</sequence>
<proteinExistence type="predicted"/>
<reference evidence="1" key="2">
    <citation type="submission" date="2015-02" db="UniProtKB">
        <authorList>
            <consortium name="EnsemblMetazoa"/>
        </authorList>
    </citation>
    <scope>IDENTIFICATION</scope>
</reference>
<accession>T1IM62</accession>